<name>A0A2T4S866_9STAP</name>
<proteinExistence type="predicted"/>
<evidence type="ECO:0000313" key="2">
    <source>
        <dbReference type="Proteomes" id="UP000240400"/>
    </source>
</evidence>
<comment type="caution">
    <text evidence="1">The sequence shown here is derived from an EMBL/GenBank/DDBJ whole genome shotgun (WGS) entry which is preliminary data.</text>
</comment>
<reference evidence="1 2" key="1">
    <citation type="journal article" date="2016" name="Front. Microbiol.">
        <title>Comprehensive Phylogenetic Analysis of Bovine Non-aureus Staphylococci Species Based on Whole-Genome Sequencing.</title>
        <authorList>
            <person name="Naushad S."/>
            <person name="Barkema H.W."/>
            <person name="Luby C."/>
            <person name="Condas L.A."/>
            <person name="Nobrega D.B."/>
            <person name="Carson D.A."/>
            <person name="De Buck J."/>
        </authorList>
    </citation>
    <scope>NUCLEOTIDE SEQUENCE [LARGE SCALE GENOMIC DNA]</scope>
    <source>
        <strain evidence="1 2">SNUC 4337</strain>
    </source>
</reference>
<dbReference type="RefSeq" id="WP_107644473.1">
    <property type="nucleotide sequence ID" value="NZ_PZHR01000081.1"/>
</dbReference>
<dbReference type="EMBL" id="PZHR01000081">
    <property type="protein sequence ID" value="PTK57893.1"/>
    <property type="molecule type" value="Genomic_DNA"/>
</dbReference>
<organism evidence="1 2">
    <name type="scientific">Staphylococcus nepalensis</name>
    <dbReference type="NCBI Taxonomy" id="214473"/>
    <lineage>
        <taxon>Bacteria</taxon>
        <taxon>Bacillati</taxon>
        <taxon>Bacillota</taxon>
        <taxon>Bacilli</taxon>
        <taxon>Bacillales</taxon>
        <taxon>Staphylococcaceae</taxon>
        <taxon>Staphylococcus</taxon>
    </lineage>
</organism>
<accession>A0A2T4S866</accession>
<dbReference type="Proteomes" id="UP000240400">
    <property type="component" value="Unassembled WGS sequence"/>
</dbReference>
<sequence length="110" mass="12631">MKNILVLKLSENHENNHNSIEERAKGDWKISPKRLDDVEYVFVLENSKVIGTYKLGEKMQYNRSTGRVSDLEFIKTHDMDDMKGQLVSYPTSNPATLATLGKLKDNIKTF</sequence>
<dbReference type="OrthoDB" id="2412839at2"/>
<evidence type="ECO:0000313" key="1">
    <source>
        <dbReference type="EMBL" id="PTK57893.1"/>
    </source>
</evidence>
<protein>
    <submittedName>
        <fullName evidence="1">Uncharacterized protein</fullName>
    </submittedName>
</protein>
<dbReference type="AlphaFoldDB" id="A0A2T4S866"/>
<gene>
    <name evidence="1" type="ORF">BUZ61_11440</name>
</gene>